<name>A0A4R3VMT4_9SPHI</name>
<feature type="transmembrane region" description="Helical" evidence="10">
    <location>
        <begin position="132"/>
        <end position="156"/>
    </location>
</feature>
<evidence type="ECO:0000256" key="1">
    <source>
        <dbReference type="ARBA" id="ARBA00004651"/>
    </source>
</evidence>
<keyword evidence="2" id="KW-1003">Cell membrane</keyword>
<feature type="transmembrane region" description="Helical" evidence="10">
    <location>
        <begin position="12"/>
        <end position="33"/>
    </location>
</feature>
<dbReference type="SUPFAM" id="SSF53649">
    <property type="entry name" value="Alkaline phosphatase-like"/>
    <property type="match status" value="1"/>
</dbReference>
<feature type="transmembrane region" description="Helical" evidence="10">
    <location>
        <begin position="59"/>
        <end position="78"/>
    </location>
</feature>
<keyword evidence="7" id="KW-0479">Metal-binding</keyword>
<evidence type="ECO:0000313" key="12">
    <source>
        <dbReference type="EMBL" id="TCV05252.1"/>
    </source>
</evidence>
<feature type="binding site" evidence="7">
    <location>
        <position position="432"/>
    </location>
    <ligand>
        <name>substrate</name>
    </ligand>
</feature>
<evidence type="ECO:0000256" key="7">
    <source>
        <dbReference type="PIRSR" id="PIRSR005091-2"/>
    </source>
</evidence>
<dbReference type="Pfam" id="PF00884">
    <property type="entry name" value="Sulfatase"/>
    <property type="match status" value="1"/>
</dbReference>
<feature type="active site" evidence="6">
    <location>
        <position position="317"/>
    </location>
</feature>
<evidence type="ECO:0000256" key="8">
    <source>
        <dbReference type="PIRSR" id="PIRSR005091-3"/>
    </source>
</evidence>
<dbReference type="InterPro" id="IPR012160">
    <property type="entry name" value="LtaS-like"/>
</dbReference>
<feature type="binding site" evidence="8">
    <location>
        <position position="487"/>
    </location>
    <ligand>
        <name>Mn(2+)</name>
        <dbReference type="ChEBI" id="CHEBI:29035"/>
    </ligand>
</feature>
<sequence>MKKHAWRSHILFLLGYFFYWYVLFLFDRTIFAISNWSKLEDKSDVIQAYLYGIRLDASLASYLMAVPFLFYVIQLLFIKKPISPWWLRGYTLFSTVILAAVTLINIPLYSAWGEKISKRAIQLGMGSLGGVWSSVDLGMLLGALITVILFFTLAHYTYHGIVVKVAKYQPQNIGNTLVVFIMGTVLLFTLIRGGYGRATLNPSAVYFSDNTAANHLAVNTYWAFFKDTTKSAKKNPYQFMSDQESRDLVTPLLPNHQDSIIQVLNTDRPNIVLILLEGMVAQVFTELGGEKDVTPNLGKLMQEGVNFTQAYAAADRSDKGIIAVMSGFPSQGPESIIQYISKHEKLPGIGQLYDSLGYSTSFYHGGQSQFYNIKSYMYAHGVKRVVDNGNFDLQTKRNSWGVYDHIVAGRLLEDLDQERKTFFSIFYTLVNHEPYNLDGGYHFGDKTKADMYRSTAYYTDTMVGNFVERAKKKEWYSNTLFVVVSDHGNMYPQEKYGLEHPGRYHIPLFIFGGALKPEWRGQKIDQIVSQLDVASTLWNFVSKSPSPFTYSTNLFAKNRPHAAFYNSNSTFGIITDGKAATYDINGAKVVFTDGIHTPQEEDSLMNIAKGYFQQVFRDFQNY</sequence>
<evidence type="ECO:0000256" key="3">
    <source>
        <dbReference type="ARBA" id="ARBA00022692"/>
    </source>
</evidence>
<evidence type="ECO:0000256" key="4">
    <source>
        <dbReference type="ARBA" id="ARBA00022989"/>
    </source>
</evidence>
<evidence type="ECO:0000259" key="11">
    <source>
        <dbReference type="Pfam" id="PF00884"/>
    </source>
</evidence>
<dbReference type="InterPro" id="IPR050448">
    <property type="entry name" value="OpgB/LTA_synthase_biosynth"/>
</dbReference>
<dbReference type="PIRSF" id="PIRSF005091">
    <property type="entry name" value="Mmb_sulf_HI1246"/>
    <property type="match status" value="1"/>
</dbReference>
<organism evidence="12 13">
    <name type="scientific">Sphingobacterium alimentarium</name>
    <dbReference type="NCBI Taxonomy" id="797292"/>
    <lineage>
        <taxon>Bacteria</taxon>
        <taxon>Pseudomonadati</taxon>
        <taxon>Bacteroidota</taxon>
        <taxon>Sphingobacteriia</taxon>
        <taxon>Sphingobacteriales</taxon>
        <taxon>Sphingobacteriaceae</taxon>
        <taxon>Sphingobacterium</taxon>
    </lineage>
</organism>
<dbReference type="OrthoDB" id="9777768at2"/>
<evidence type="ECO:0000256" key="2">
    <source>
        <dbReference type="ARBA" id="ARBA00022475"/>
    </source>
</evidence>
<feature type="transmembrane region" description="Helical" evidence="10">
    <location>
        <begin position="177"/>
        <end position="195"/>
    </location>
</feature>
<reference evidence="12 13" key="1">
    <citation type="submission" date="2019-03" db="EMBL/GenBank/DDBJ databases">
        <title>Genomic Encyclopedia of Type Strains, Phase IV (KMG-IV): sequencing the most valuable type-strain genomes for metagenomic binning, comparative biology and taxonomic classification.</title>
        <authorList>
            <person name="Goeker M."/>
        </authorList>
    </citation>
    <scope>NUCLEOTIDE SEQUENCE [LARGE SCALE GENOMIC DNA]</scope>
    <source>
        <strain evidence="12 13">DSM 22362</strain>
    </source>
</reference>
<dbReference type="EMBL" id="SMBZ01000080">
    <property type="protein sequence ID" value="TCV05252.1"/>
    <property type="molecule type" value="Genomic_DNA"/>
</dbReference>
<feature type="domain" description="Sulfatase N-terminal" evidence="11">
    <location>
        <begin position="269"/>
        <end position="537"/>
    </location>
</feature>
<dbReference type="Gene3D" id="3.40.720.10">
    <property type="entry name" value="Alkaline Phosphatase, subunit A"/>
    <property type="match status" value="1"/>
</dbReference>
<protein>
    <submittedName>
        <fullName evidence="12">Phosphoglycerol transferase MdoB-like AlkP superfamily enzyme</fullName>
    </submittedName>
</protein>
<dbReference type="InterPro" id="IPR017850">
    <property type="entry name" value="Alkaline_phosphatase_core_sf"/>
</dbReference>
<dbReference type="GO" id="GO:0046872">
    <property type="term" value="F:metal ion binding"/>
    <property type="evidence" value="ECO:0007669"/>
    <property type="project" value="UniProtKB-KW"/>
</dbReference>
<feature type="binding site" evidence="8">
    <location>
        <position position="277"/>
    </location>
    <ligand>
        <name>Mn(2+)</name>
        <dbReference type="ChEBI" id="CHEBI:29035"/>
    </ligand>
</feature>
<comment type="caution">
    <text evidence="12">The sequence shown here is derived from an EMBL/GenBank/DDBJ whole genome shotgun (WGS) entry which is preliminary data.</text>
</comment>
<dbReference type="GO" id="GO:0016740">
    <property type="term" value="F:transferase activity"/>
    <property type="evidence" value="ECO:0007669"/>
    <property type="project" value="UniProtKB-KW"/>
</dbReference>
<evidence type="ECO:0000256" key="5">
    <source>
        <dbReference type="ARBA" id="ARBA00023136"/>
    </source>
</evidence>
<feature type="binding site" evidence="8">
    <location>
        <position position="486"/>
    </location>
    <ligand>
        <name>Mn(2+)</name>
        <dbReference type="ChEBI" id="CHEBI:29035"/>
    </ligand>
</feature>
<accession>A0A4R3VMT4</accession>
<dbReference type="CDD" id="cd16015">
    <property type="entry name" value="LTA_synthase"/>
    <property type="match status" value="1"/>
</dbReference>
<feature type="modified residue" description="3-oxoalanine (Ser)" evidence="9">
    <location>
        <position position="317"/>
    </location>
</feature>
<evidence type="ECO:0000313" key="13">
    <source>
        <dbReference type="Proteomes" id="UP000295197"/>
    </source>
</evidence>
<feature type="transmembrane region" description="Helical" evidence="10">
    <location>
        <begin position="90"/>
        <end position="112"/>
    </location>
</feature>
<dbReference type="AlphaFoldDB" id="A0A4R3VMT4"/>
<dbReference type="Proteomes" id="UP000295197">
    <property type="component" value="Unassembled WGS sequence"/>
</dbReference>
<keyword evidence="5 10" id="KW-0472">Membrane</keyword>
<keyword evidence="13" id="KW-1185">Reference proteome</keyword>
<proteinExistence type="predicted"/>
<keyword evidence="3 10" id="KW-0812">Transmembrane</keyword>
<keyword evidence="12" id="KW-0808">Transferase</keyword>
<evidence type="ECO:0000256" key="10">
    <source>
        <dbReference type="SAM" id="Phobius"/>
    </source>
</evidence>
<keyword evidence="4 10" id="KW-1133">Transmembrane helix</keyword>
<dbReference type="GO" id="GO:0005886">
    <property type="term" value="C:plasma membrane"/>
    <property type="evidence" value="ECO:0007669"/>
    <property type="project" value="UniProtKB-SubCell"/>
</dbReference>
<keyword evidence="7" id="KW-0464">Manganese</keyword>
<dbReference type="Gene3D" id="3.30.1120.80">
    <property type="match status" value="1"/>
</dbReference>
<dbReference type="InterPro" id="IPR000917">
    <property type="entry name" value="Sulfatase_N"/>
</dbReference>
<dbReference type="RefSeq" id="WP_132779279.1">
    <property type="nucleotide sequence ID" value="NZ_SMBZ01000080.1"/>
</dbReference>
<dbReference type="PANTHER" id="PTHR47371">
    <property type="entry name" value="LIPOTEICHOIC ACID SYNTHASE"/>
    <property type="match status" value="1"/>
</dbReference>
<evidence type="ECO:0000256" key="9">
    <source>
        <dbReference type="PIRSR" id="PIRSR600917-52"/>
    </source>
</evidence>
<comment type="PTM">
    <text evidence="9">The conversion to 3-oxoalanine (also known as C-formylglycine, FGly), of a serine or cysteine residue in prokaryotes and of a cysteine residue in eukaryotes, is critical for catalytic activity.</text>
</comment>
<comment type="subcellular location">
    <subcellularLocation>
        <location evidence="1">Cell membrane</location>
        <topology evidence="1">Multi-pass membrane protein</topology>
    </subcellularLocation>
</comment>
<evidence type="ECO:0000256" key="6">
    <source>
        <dbReference type="PIRSR" id="PIRSR005091-1"/>
    </source>
</evidence>
<dbReference type="PANTHER" id="PTHR47371:SF3">
    <property type="entry name" value="PHOSPHOGLYCEROL TRANSFERASE I"/>
    <property type="match status" value="1"/>
</dbReference>
<gene>
    <name evidence="12" type="ORF">EDC17_10802</name>
</gene>